<evidence type="ECO:0000256" key="1">
    <source>
        <dbReference type="ARBA" id="ARBA00022741"/>
    </source>
</evidence>
<reference evidence="3 4" key="1">
    <citation type="submission" date="2018-12" db="EMBL/GenBank/DDBJ databases">
        <title>Draft genome sequence of Xylaria grammica IHI A82.</title>
        <authorList>
            <person name="Buettner E."/>
            <person name="Kellner H."/>
        </authorList>
    </citation>
    <scope>NUCLEOTIDE SEQUENCE [LARGE SCALE GENOMIC DNA]</scope>
    <source>
        <strain evidence="3 4">IHI A82</strain>
    </source>
</reference>
<dbReference type="InterPro" id="IPR036265">
    <property type="entry name" value="HIT-like_sf"/>
</dbReference>
<dbReference type="SUPFAM" id="SSF54197">
    <property type="entry name" value="HIT-like"/>
    <property type="match status" value="1"/>
</dbReference>
<dbReference type="AlphaFoldDB" id="A0A439D460"/>
<dbReference type="GO" id="GO:0000166">
    <property type="term" value="F:nucleotide binding"/>
    <property type="evidence" value="ECO:0007669"/>
    <property type="project" value="UniProtKB-KW"/>
</dbReference>
<evidence type="ECO:0000313" key="3">
    <source>
        <dbReference type="EMBL" id="RWA09170.1"/>
    </source>
</evidence>
<comment type="caution">
    <text evidence="3">The sequence shown here is derived from an EMBL/GenBank/DDBJ whole genome shotgun (WGS) entry which is preliminary data.</text>
</comment>
<dbReference type="PANTHER" id="PTHR12486">
    <property type="entry name" value="APRATAXIN-RELATED"/>
    <property type="match status" value="1"/>
</dbReference>
<proteinExistence type="predicted"/>
<evidence type="ECO:0008006" key="5">
    <source>
        <dbReference type="Google" id="ProtNLM"/>
    </source>
</evidence>
<dbReference type="Gene3D" id="3.30.428.10">
    <property type="entry name" value="HIT-like"/>
    <property type="match status" value="1"/>
</dbReference>
<dbReference type="PANTHER" id="PTHR12486:SF5">
    <property type="entry name" value="ADENOSINE 5'-MONOPHOSPHORAMIDASE HINT3"/>
    <property type="match status" value="1"/>
</dbReference>
<dbReference type="Proteomes" id="UP000286045">
    <property type="component" value="Unassembled WGS sequence"/>
</dbReference>
<keyword evidence="1" id="KW-0547">Nucleotide-binding</keyword>
<dbReference type="EMBL" id="RYZI01000165">
    <property type="protein sequence ID" value="RWA09170.1"/>
    <property type="molecule type" value="Genomic_DNA"/>
</dbReference>
<gene>
    <name evidence="3" type="ORF">EKO27_g5920</name>
</gene>
<accession>A0A439D460</accession>
<sequence length="168" mass="19848">METIQRVFRYVANLEWTEKVQRTCIFCDRANFANIVYEDEDIIAIENIRLAGQSHWLILPKTHTIRDIEALNGDHLKTLQAMDRVKKHLLSQYCAGVPRSAVLSGYHRGRRPLVGTIYYPDIISIHHLHLHVIVRPKWVWRLIKYPSWLPLMWKSDARVMREVQRLGL</sequence>
<evidence type="ECO:0000256" key="2">
    <source>
        <dbReference type="ARBA" id="ARBA00022801"/>
    </source>
</evidence>
<keyword evidence="4" id="KW-1185">Reference proteome</keyword>
<dbReference type="Pfam" id="PF11969">
    <property type="entry name" value="DcpS_C"/>
    <property type="match status" value="1"/>
</dbReference>
<protein>
    <recommendedName>
        <fullName evidence="5">HIT domain-containing protein</fullName>
    </recommendedName>
</protein>
<dbReference type="GO" id="GO:0016787">
    <property type="term" value="F:hydrolase activity"/>
    <property type="evidence" value="ECO:0007669"/>
    <property type="project" value="UniProtKB-KW"/>
</dbReference>
<keyword evidence="2" id="KW-0378">Hydrolase</keyword>
<organism evidence="3 4">
    <name type="scientific">Xylaria grammica</name>
    <dbReference type="NCBI Taxonomy" id="363999"/>
    <lineage>
        <taxon>Eukaryota</taxon>
        <taxon>Fungi</taxon>
        <taxon>Dikarya</taxon>
        <taxon>Ascomycota</taxon>
        <taxon>Pezizomycotina</taxon>
        <taxon>Sordariomycetes</taxon>
        <taxon>Xylariomycetidae</taxon>
        <taxon>Xylariales</taxon>
        <taxon>Xylariaceae</taxon>
        <taxon>Xylaria</taxon>
    </lineage>
</organism>
<evidence type="ECO:0000313" key="4">
    <source>
        <dbReference type="Proteomes" id="UP000286045"/>
    </source>
</evidence>
<name>A0A439D460_9PEZI</name>